<keyword evidence="3" id="KW-0326">Glycosidase</keyword>
<dbReference type="STRING" id="482461.SAMN05216244_2121"/>
<evidence type="ECO:0000256" key="3">
    <source>
        <dbReference type="ARBA" id="ARBA00023295"/>
    </source>
</evidence>
<evidence type="ECO:0000256" key="2">
    <source>
        <dbReference type="ARBA" id="ARBA00022801"/>
    </source>
</evidence>
<evidence type="ECO:0000313" key="7">
    <source>
        <dbReference type="EMBL" id="SDM26317.1"/>
    </source>
</evidence>
<dbReference type="Proteomes" id="UP000182347">
    <property type="component" value="Unassembled WGS sequence"/>
</dbReference>
<dbReference type="Gene3D" id="2.60.40.10">
    <property type="entry name" value="Immunoglobulins"/>
    <property type="match status" value="1"/>
</dbReference>
<dbReference type="RefSeq" id="WP_074598763.1">
    <property type="nucleotide sequence ID" value="NZ_FNHF01000002.1"/>
</dbReference>
<protein>
    <submittedName>
        <fullName evidence="7">Glycosyl hydrolases family 2</fullName>
    </submittedName>
</protein>
<dbReference type="PANTHER" id="PTHR42732">
    <property type="entry name" value="BETA-GALACTOSIDASE"/>
    <property type="match status" value="1"/>
</dbReference>
<dbReference type="InterPro" id="IPR013783">
    <property type="entry name" value="Ig-like_fold"/>
</dbReference>
<dbReference type="SUPFAM" id="SSF51445">
    <property type="entry name" value="(Trans)glycosidases"/>
    <property type="match status" value="1"/>
</dbReference>
<dbReference type="Gene3D" id="3.20.20.80">
    <property type="entry name" value="Glycosidases"/>
    <property type="match status" value="1"/>
</dbReference>
<name>A0A1G9RTL1_9BACI</name>
<dbReference type="InterPro" id="IPR008979">
    <property type="entry name" value="Galactose-bd-like_sf"/>
</dbReference>
<evidence type="ECO:0000256" key="1">
    <source>
        <dbReference type="ARBA" id="ARBA00007401"/>
    </source>
</evidence>
<evidence type="ECO:0000259" key="4">
    <source>
        <dbReference type="Pfam" id="PF00703"/>
    </source>
</evidence>
<evidence type="ECO:0000259" key="6">
    <source>
        <dbReference type="Pfam" id="PF02837"/>
    </source>
</evidence>
<dbReference type="Pfam" id="PF00703">
    <property type="entry name" value="Glyco_hydro_2"/>
    <property type="match status" value="1"/>
</dbReference>
<dbReference type="InterPro" id="IPR006102">
    <property type="entry name" value="Ig-like_GH2"/>
</dbReference>
<accession>A0A1G9RTL1</accession>
<dbReference type="InterPro" id="IPR006104">
    <property type="entry name" value="Glyco_hydro_2_N"/>
</dbReference>
<dbReference type="GO" id="GO:0005975">
    <property type="term" value="P:carbohydrate metabolic process"/>
    <property type="evidence" value="ECO:0007669"/>
    <property type="project" value="InterPro"/>
</dbReference>
<keyword evidence="8" id="KW-1185">Reference proteome</keyword>
<dbReference type="InterPro" id="IPR017853">
    <property type="entry name" value="GH"/>
</dbReference>
<dbReference type="SUPFAM" id="SSF49785">
    <property type="entry name" value="Galactose-binding domain-like"/>
    <property type="match status" value="1"/>
</dbReference>
<feature type="domain" description="Glycoside hydrolase family 2 immunoglobulin-like beta-sandwich" evidence="4">
    <location>
        <begin position="182"/>
        <end position="290"/>
    </location>
</feature>
<dbReference type="Gene3D" id="2.60.120.260">
    <property type="entry name" value="Galactose-binding domain-like"/>
    <property type="match status" value="1"/>
</dbReference>
<feature type="domain" description="Glycosyl hydrolases family 2 sugar binding" evidence="6">
    <location>
        <begin position="20"/>
        <end position="154"/>
    </location>
</feature>
<evidence type="ECO:0000313" key="8">
    <source>
        <dbReference type="Proteomes" id="UP000182347"/>
    </source>
</evidence>
<dbReference type="PANTHER" id="PTHR42732:SF3">
    <property type="entry name" value="HYDROLASE"/>
    <property type="match status" value="1"/>
</dbReference>
<dbReference type="InterPro" id="IPR051913">
    <property type="entry name" value="GH2_Domain-Containing"/>
</dbReference>
<dbReference type="Pfam" id="PF02837">
    <property type="entry name" value="Glyco_hydro_2_N"/>
    <property type="match status" value="1"/>
</dbReference>
<evidence type="ECO:0000259" key="5">
    <source>
        <dbReference type="Pfam" id="PF02836"/>
    </source>
</evidence>
<dbReference type="SUPFAM" id="SSF49303">
    <property type="entry name" value="beta-Galactosidase/glucuronidase domain"/>
    <property type="match status" value="1"/>
</dbReference>
<dbReference type="InterPro" id="IPR006103">
    <property type="entry name" value="Glyco_hydro_2_cat"/>
</dbReference>
<dbReference type="AlphaFoldDB" id="A0A1G9RTL1"/>
<comment type="similarity">
    <text evidence="1">Belongs to the glycosyl hydrolase 2 family.</text>
</comment>
<organism evidence="7 8">
    <name type="scientific">Sediminibacillus halophilus</name>
    <dbReference type="NCBI Taxonomy" id="482461"/>
    <lineage>
        <taxon>Bacteria</taxon>
        <taxon>Bacillati</taxon>
        <taxon>Bacillota</taxon>
        <taxon>Bacilli</taxon>
        <taxon>Bacillales</taxon>
        <taxon>Bacillaceae</taxon>
        <taxon>Sediminibacillus</taxon>
    </lineage>
</organism>
<feature type="domain" description="Glycoside hydrolase family 2 catalytic" evidence="5">
    <location>
        <begin position="292"/>
        <end position="583"/>
    </location>
</feature>
<sequence>MANLQTEYPRPQFQRKQWLNLNGEWNFAFDDEQVGLTEKWYQAFPNNRTIQVPFAYQASNSGIGDPSFHDVVWYHRVFSVPEEWDGQEIILHFGAVDYRAWVYVNGQQVVYHQGGNVPFAAAITPFLKEKENDLVVRVEDPSEDTTIPRGKQYWHEQSASIFYTRTTGIWQTVWLEPVAETSIGQVRWTPDIDTGVVELETEIAGDISEETELLVDITFKGESIVSERIRVFYSHLKRSFDIRGRFTDRSNIHGPGWYWSPEHPNLFDVTFRLIHGGEIIDQADSYFGMRKVSVEDGTFMLNNKPYYQKLVLDQGYFPGGLLTAESDDALKQDILLAKEMGFNGARKHQKVEDPRYLYWADRLGFLVWGEMANCSEYSEAAVERISAEWAEAVRRDYNHPCIVAWVPLNESWGISRVARETQQQHHSLAMYYMTKSLDPTRPVVSNEGWEHTISDICGIHNYRSAEEMAAAYQTVETAVTTEPAQRPIYARGFSHSGAPILVTEYGGIAYDVKETNQPDGWGYSAVQSGEELIDQYRHMTEALLHAPALQGFCYTQLTDVEQEINGLLTYHRKPKCDLEAIRRINQSKH</sequence>
<dbReference type="Pfam" id="PF02836">
    <property type="entry name" value="Glyco_hydro_2_C"/>
    <property type="match status" value="1"/>
</dbReference>
<dbReference type="OrthoDB" id="9762066at2"/>
<gene>
    <name evidence="7" type="ORF">SAMN05216244_2121</name>
</gene>
<reference evidence="8" key="1">
    <citation type="submission" date="2016-10" db="EMBL/GenBank/DDBJ databases">
        <authorList>
            <person name="Varghese N."/>
            <person name="Submissions S."/>
        </authorList>
    </citation>
    <scope>NUCLEOTIDE SEQUENCE [LARGE SCALE GENOMIC DNA]</scope>
    <source>
        <strain evidence="8">CGMCC 1.6199</strain>
    </source>
</reference>
<dbReference type="EMBL" id="FNHF01000002">
    <property type="protein sequence ID" value="SDM26317.1"/>
    <property type="molecule type" value="Genomic_DNA"/>
</dbReference>
<dbReference type="GO" id="GO:0004553">
    <property type="term" value="F:hydrolase activity, hydrolyzing O-glycosyl compounds"/>
    <property type="evidence" value="ECO:0007669"/>
    <property type="project" value="InterPro"/>
</dbReference>
<proteinExistence type="inferred from homology"/>
<dbReference type="InterPro" id="IPR036156">
    <property type="entry name" value="Beta-gal/glucu_dom_sf"/>
</dbReference>
<keyword evidence="2 7" id="KW-0378">Hydrolase</keyword>